<keyword evidence="2" id="KW-0472">Membrane</keyword>
<keyword evidence="2" id="KW-1133">Transmembrane helix</keyword>
<keyword evidence="2" id="KW-0812">Transmembrane</keyword>
<dbReference type="EMBL" id="WUEK01000009">
    <property type="protein sequence ID" value="MXG90793.1"/>
    <property type="molecule type" value="Genomic_DNA"/>
</dbReference>
<evidence type="ECO:0000256" key="1">
    <source>
        <dbReference type="SAM" id="MobiDB-lite"/>
    </source>
</evidence>
<comment type="caution">
    <text evidence="3">The sequence shown here is derived from an EMBL/GenBank/DDBJ whole genome shotgun (WGS) entry which is preliminary data.</text>
</comment>
<evidence type="ECO:0000313" key="3">
    <source>
        <dbReference type="EMBL" id="MXG90793.1"/>
    </source>
</evidence>
<keyword evidence="4" id="KW-1185">Reference proteome</keyword>
<dbReference type="Proteomes" id="UP000473325">
    <property type="component" value="Unassembled WGS sequence"/>
</dbReference>
<protein>
    <recommendedName>
        <fullName evidence="5">DUF308 domain-containing protein</fullName>
    </recommendedName>
</protein>
<organism evidence="3 4">
    <name type="scientific">Nocardioides flavescens</name>
    <dbReference type="NCBI Taxonomy" id="2691959"/>
    <lineage>
        <taxon>Bacteria</taxon>
        <taxon>Bacillati</taxon>
        <taxon>Actinomycetota</taxon>
        <taxon>Actinomycetes</taxon>
        <taxon>Propionibacteriales</taxon>
        <taxon>Nocardioidaceae</taxon>
        <taxon>Nocardioides</taxon>
    </lineage>
</organism>
<feature type="transmembrane region" description="Helical" evidence="2">
    <location>
        <begin position="86"/>
        <end position="105"/>
    </location>
</feature>
<reference evidence="3 4" key="1">
    <citation type="submission" date="2019-12" db="EMBL/GenBank/DDBJ databases">
        <authorList>
            <person name="Kun Z."/>
        </authorList>
    </citation>
    <scope>NUCLEOTIDE SEQUENCE [LARGE SCALE GENOMIC DNA]</scope>
    <source>
        <strain evidence="3 4">YIM 123512</strain>
    </source>
</reference>
<evidence type="ECO:0000313" key="4">
    <source>
        <dbReference type="Proteomes" id="UP000473325"/>
    </source>
</evidence>
<feature type="transmembrane region" description="Helical" evidence="2">
    <location>
        <begin position="112"/>
        <end position="130"/>
    </location>
</feature>
<sequence>MQRDHDDDAWRAIVENYGERAELDDEPEPPSPTAAPAATFFELAPAPVEPQEPRELRDAWDDSAEDEERFVPPPPPPLPKLPPDRLAAWSGLVGAPAVLMLFLVTGLRMPDWGGYLLVAAFIGGFAYLVVTMKAGPDDPWDDGARL</sequence>
<feature type="compositionally biased region" description="Low complexity" evidence="1">
    <location>
        <begin position="34"/>
        <end position="46"/>
    </location>
</feature>
<name>A0A6L7ETY1_9ACTN</name>
<dbReference type="AlphaFoldDB" id="A0A6L7ETY1"/>
<feature type="compositionally biased region" description="Pro residues" evidence="1">
    <location>
        <begin position="71"/>
        <end position="81"/>
    </location>
</feature>
<accession>A0A6L7ETY1</accession>
<gene>
    <name evidence="3" type="ORF">GRQ65_14685</name>
</gene>
<proteinExistence type="predicted"/>
<evidence type="ECO:0000256" key="2">
    <source>
        <dbReference type="SAM" id="Phobius"/>
    </source>
</evidence>
<feature type="compositionally biased region" description="Basic and acidic residues" evidence="1">
    <location>
        <begin position="51"/>
        <end position="60"/>
    </location>
</feature>
<evidence type="ECO:0008006" key="5">
    <source>
        <dbReference type="Google" id="ProtNLM"/>
    </source>
</evidence>
<feature type="compositionally biased region" description="Basic and acidic residues" evidence="1">
    <location>
        <begin position="1"/>
        <end position="10"/>
    </location>
</feature>
<dbReference type="RefSeq" id="WP_160878736.1">
    <property type="nucleotide sequence ID" value="NZ_WUEK01000009.1"/>
</dbReference>
<feature type="region of interest" description="Disordered" evidence="1">
    <location>
        <begin position="1"/>
        <end position="82"/>
    </location>
</feature>